<dbReference type="Proteomes" id="UP001498398">
    <property type="component" value="Unassembled WGS sequence"/>
</dbReference>
<dbReference type="EMBL" id="JBANRG010000027">
    <property type="protein sequence ID" value="KAK7453187.1"/>
    <property type="molecule type" value="Genomic_DNA"/>
</dbReference>
<evidence type="ECO:0000256" key="1">
    <source>
        <dbReference type="ARBA" id="ARBA00007865"/>
    </source>
</evidence>
<protein>
    <recommendedName>
        <fullName evidence="4">Cyclase</fullName>
    </recommendedName>
</protein>
<dbReference type="PANTHER" id="PTHR34861">
    <property type="match status" value="1"/>
</dbReference>
<evidence type="ECO:0000313" key="3">
    <source>
        <dbReference type="Proteomes" id="UP001498398"/>
    </source>
</evidence>
<dbReference type="PANTHER" id="PTHR34861:SF11">
    <property type="entry name" value="CYCLASE"/>
    <property type="match status" value="1"/>
</dbReference>
<keyword evidence="3" id="KW-1185">Reference proteome</keyword>
<dbReference type="SUPFAM" id="SSF102198">
    <property type="entry name" value="Putative cyclase"/>
    <property type="match status" value="1"/>
</dbReference>
<accession>A0ABR1J9T1</accession>
<organism evidence="2 3">
    <name type="scientific">Marasmiellus scandens</name>
    <dbReference type="NCBI Taxonomy" id="2682957"/>
    <lineage>
        <taxon>Eukaryota</taxon>
        <taxon>Fungi</taxon>
        <taxon>Dikarya</taxon>
        <taxon>Basidiomycota</taxon>
        <taxon>Agaricomycotina</taxon>
        <taxon>Agaricomycetes</taxon>
        <taxon>Agaricomycetidae</taxon>
        <taxon>Agaricales</taxon>
        <taxon>Marasmiineae</taxon>
        <taxon>Omphalotaceae</taxon>
        <taxon>Marasmiellus</taxon>
    </lineage>
</organism>
<proteinExistence type="inferred from homology"/>
<comment type="similarity">
    <text evidence="1">Belongs to the Cyclase 1 superfamily.</text>
</comment>
<evidence type="ECO:0008006" key="4">
    <source>
        <dbReference type="Google" id="ProtNLM"/>
    </source>
</evidence>
<evidence type="ECO:0000313" key="2">
    <source>
        <dbReference type="EMBL" id="KAK7453187.1"/>
    </source>
</evidence>
<reference evidence="2 3" key="1">
    <citation type="submission" date="2024-01" db="EMBL/GenBank/DDBJ databases">
        <title>A draft genome for the cacao thread blight pathogen Marasmiellus scandens.</title>
        <authorList>
            <person name="Baruah I.K."/>
            <person name="Leung J."/>
            <person name="Bukari Y."/>
            <person name="Amoako-Attah I."/>
            <person name="Meinhardt L.W."/>
            <person name="Bailey B.A."/>
            <person name="Cohen S.P."/>
        </authorList>
    </citation>
    <scope>NUCLEOTIDE SEQUENCE [LARGE SCALE GENOMIC DNA]</scope>
    <source>
        <strain evidence="2 3">GH-19</strain>
    </source>
</reference>
<sequence>MYANWPTYDELPLDPSFPTKAAWGVWGPTDELGALNHITADTIKAAMEEVKEGMAISLNLEMEIPNPPMNPLRPELIHAIIPQDAYTDDMISLNTQVSTQYDGLRHYPYSDFENVSTYQWVHIFNASWDDHIMLNRYYNDLITFEDIVSPARVKTLGIQNAAQKGIAGRGVLLDWAGWKESRNETFNAFSAFNITVSDLDAVASWQGFSPDSFIRPGDFLIIRSGFMKQYSLLPPSDEMMLPFRAPDNATWIGLERSEDTLRWIWEKKISLLGSDDPSIETAPDRNSVIGGVKRNLHQIFIGGWGQSLVEFLDLETLADTCHRLNRFTFFFTLQNMNMAGGIASPPNVMAIF</sequence>
<name>A0ABR1J9T1_9AGAR</name>
<gene>
    <name evidence="2" type="ORF">VKT23_011868</name>
</gene>
<dbReference type="Pfam" id="PF04199">
    <property type="entry name" value="Cyclase"/>
    <property type="match status" value="1"/>
</dbReference>
<comment type="caution">
    <text evidence="2">The sequence shown here is derived from an EMBL/GenBank/DDBJ whole genome shotgun (WGS) entry which is preliminary data.</text>
</comment>
<dbReference type="InterPro" id="IPR007325">
    <property type="entry name" value="KFase/CYL"/>
</dbReference>
<dbReference type="Gene3D" id="3.50.30.50">
    <property type="entry name" value="Putative cyclase"/>
    <property type="match status" value="1"/>
</dbReference>
<dbReference type="InterPro" id="IPR037175">
    <property type="entry name" value="KFase_sf"/>
</dbReference>